<evidence type="ECO:0000256" key="8">
    <source>
        <dbReference type="ARBA" id="ARBA00023180"/>
    </source>
</evidence>
<evidence type="ECO:0000313" key="11">
    <source>
        <dbReference type="EMBL" id="MDE8602796.1"/>
    </source>
</evidence>
<organism evidence="11 12">
    <name type="scientific">Marinomonas maritima</name>
    <dbReference type="NCBI Taxonomy" id="2940935"/>
    <lineage>
        <taxon>Bacteria</taxon>
        <taxon>Pseudomonadati</taxon>
        <taxon>Pseudomonadota</taxon>
        <taxon>Gammaproteobacteria</taxon>
        <taxon>Oceanospirillales</taxon>
        <taxon>Oceanospirillaceae</taxon>
        <taxon>Marinomonas</taxon>
    </lineage>
</organism>
<dbReference type="InterPro" id="IPR050174">
    <property type="entry name" value="Protocadherin/Cadherin-CA"/>
</dbReference>
<evidence type="ECO:0000256" key="5">
    <source>
        <dbReference type="ARBA" id="ARBA00022837"/>
    </source>
</evidence>
<dbReference type="InterPro" id="IPR006644">
    <property type="entry name" value="Cadg"/>
</dbReference>
<keyword evidence="8" id="KW-0325">Glycoprotein</keyword>
<feature type="region of interest" description="Disordered" evidence="9">
    <location>
        <begin position="1603"/>
        <end position="1633"/>
    </location>
</feature>
<dbReference type="SUPFAM" id="SSF49313">
    <property type="entry name" value="Cadherin-like"/>
    <property type="match status" value="4"/>
</dbReference>
<feature type="domain" description="Cadherin" evidence="10">
    <location>
        <begin position="1436"/>
        <end position="1552"/>
    </location>
</feature>
<dbReference type="InterPro" id="IPR013425">
    <property type="entry name" value="Autotrns_rpt"/>
</dbReference>
<dbReference type="RefSeq" id="WP_255895207.1">
    <property type="nucleotide sequence ID" value="NZ_JAMZEG020000002.1"/>
</dbReference>
<accession>A0ABT5WDA7</accession>
<dbReference type="Gene3D" id="2.160.20.20">
    <property type="match status" value="3"/>
</dbReference>
<name>A0ABT5WDA7_9GAMM</name>
<dbReference type="Gene3D" id="2.60.40.10">
    <property type="entry name" value="Immunoglobulins"/>
    <property type="match status" value="1"/>
</dbReference>
<dbReference type="InterPro" id="IPR012332">
    <property type="entry name" value="Autotransporter_pectin_lyase_C"/>
</dbReference>
<dbReference type="SMART" id="SM00736">
    <property type="entry name" value="CADG"/>
    <property type="match status" value="4"/>
</dbReference>
<dbReference type="Gene3D" id="2.60.40.60">
    <property type="entry name" value="Cadherins"/>
    <property type="match status" value="3"/>
</dbReference>
<feature type="compositionally biased region" description="Low complexity" evidence="9">
    <location>
        <begin position="1620"/>
        <end position="1633"/>
    </location>
</feature>
<dbReference type="PRINTS" id="PR00205">
    <property type="entry name" value="CADHERIN"/>
</dbReference>
<dbReference type="Pfam" id="PF12951">
    <property type="entry name" value="PATR"/>
    <property type="match status" value="6"/>
</dbReference>
<dbReference type="InterPro" id="IPR013783">
    <property type="entry name" value="Ig-like_fold"/>
</dbReference>
<dbReference type="PANTHER" id="PTHR24028:SF328">
    <property type="entry name" value="CADHERIN-3"/>
    <property type="match status" value="1"/>
</dbReference>
<protein>
    <submittedName>
        <fullName evidence="11">DUF4347 domain-containing protein</fullName>
    </submittedName>
</protein>
<dbReference type="EMBL" id="JAMZEG020000002">
    <property type="protein sequence ID" value="MDE8602796.1"/>
    <property type="molecule type" value="Genomic_DNA"/>
</dbReference>
<feature type="domain" description="Cadherin" evidence="10">
    <location>
        <begin position="1336"/>
        <end position="1436"/>
    </location>
</feature>
<evidence type="ECO:0000313" key="12">
    <source>
        <dbReference type="Proteomes" id="UP001139522"/>
    </source>
</evidence>
<dbReference type="PANTHER" id="PTHR24028">
    <property type="entry name" value="CADHERIN-87A"/>
    <property type="match status" value="1"/>
</dbReference>
<sequence>MKKYLSNHSAHKKYARKPLITALEPRLLLDGAAVATAVDVLTDSQLHNDASQIDTNQHDTDASLVIAPTEVRAVDPSLNNGKKEVVFIETNVTDYQTLVDGIGAGIEVVLLDASQDGLAQMSLWAESHSDYDAIHVISHGSEGQINLGGFSLDITTASTRSSDLTQLGNALNEEGDLLLYGCSVASGEGQDFVAALAQATQADVAASDDLTGSAVLGGDWDLEFKSGTIESFSLSVEEFNQVLSTITFDTVTQNGNFAVNVNEQSIVIAVTTEGATNLFEQANASIGGASGNLIGDTNAYGLTKVIFTFDTTVDITSIQYIETNNFSSGTYVFTNTTSGSSESVAINASDSTDINGFHGQLATLNLTNVDSMEVTYSGGLFYPAFDNLIFTPSVSNAAPVISNLDSDSVAWAGVGNTVVLDSSTNATVTDTELDALNTGSGDYSGASLTVARSAGAWSADTFGFGGTGYTVNGSNLQSGGQTFATFTNTGGTLSINFTSSGTTATTALVNAVMKDITYRNDTPAGDAIIRYTLSDGNLSTTADVTVTSDTIYVTNTTDTATIDISNGVSFSEAVAIAAADNTGSQTLILDSALAGQSVTLAGNLAMGESLLLNSDAASGVTFTGSTITMASGQTLTINNGSGDTVTMTSQLAGAGAIEKTGAGTLTLSNSSNSYGGGTTVSAGTLSGTASSLVGNITNNSTVEFSQSSDGTYGGIISGNGSLTKSGSGAVTLTGTNTYTGGTTVSAGTLSGTTSSLVGNITNNSTVEFGQSSDGTYGGIISGNGSLTKSGSGAVTLTGANTYTGGTTVSAGTLSGTTSSLVGHITNNSIVEFGQSSDGTYSGIISGSGSLTKSGSGAVTLTGANTYTGATTVSAGGLTLNNSGGNALADTMAVTLSGTAALTLATNETIGSLSGASTNTISLGSNTLTTGGSNADTHFSGVMSGTGGLTKAGSGAFTLSGANTYTGATTVSSGTVNVQNGSAIADTSAVTVASGATFHVENGTSETIGSLAGAGTVSLNGGTLTLGGDNSSTTFSGVIQERSSSGALTKTGSGTLTLSGTNTYSGATSLNAGTLLVTGALSATSGVTVYSGTTLAGTGAVFAASSTNNLTVNSGGFLSPGVAGAGQLTVNGNLVLNGTLNADIAGATAGTDYDQVVVNGAVTLGANSAFDVTYSASAGGNTFVLVDNDSSDVVSGTLSGVAEGGSLTSNSRIFQTSYIGGTGNDVTLKDSSSSAPVITSGARGSVNENAATNTVIYTATATDADNDTISFSLTGTDAALLNINSTTGAVTLKASADYETKSSYSFNVVATDNGTGNLTDTKAITVSVNNVNDAPVISSGATSNVDENAATNTVIYTATSTDADNDTISFSLTGTDAALLNINSTTGAVTLKASADYETKSSYSFNVVVTDNGTGNLNSNKAITVSVNDVNDNTPVITSTSTGSVDENADIGTVIYTVTGTDSDGAATNNTLRYSLTGTDASLLDINSTTGVVTLKASADYETKSSYSFNVVATDNGASNLNSGSLSVSKAITVSVNDVNDTPSTNVPTTPIVTVSTPVNAPLPTNAPTTPIAPIPVPTATGFSTPALSLNVNALPPGTIDSGSDASGFVEGTTAPTNSFTTSGSEDSTVSSSSVSVNVGANGQVEVTQAEGASQNTTGLTIASMVVQSDRVQITVADTGVEGSYSATLADGTSLPSWVLVNPTTGEVTLTPPPGQGEITLKINAVDANGNTRVLEVKVDLANLPDVTQGQSAEPDTQANGVIFVPLDEQLAVAAEQFDDYGNDLMKLLAS</sequence>
<dbReference type="Pfam" id="PF00028">
    <property type="entry name" value="Cadherin"/>
    <property type="match status" value="3"/>
</dbReference>
<keyword evidence="2" id="KW-0812">Transmembrane</keyword>
<dbReference type="PROSITE" id="PS00232">
    <property type="entry name" value="CADHERIN_1"/>
    <property type="match status" value="1"/>
</dbReference>
<evidence type="ECO:0000256" key="4">
    <source>
        <dbReference type="ARBA" id="ARBA00022737"/>
    </source>
</evidence>
<dbReference type="InterPro" id="IPR025592">
    <property type="entry name" value="DUF4347"/>
</dbReference>
<dbReference type="Pfam" id="PF14252">
    <property type="entry name" value="DUF4347"/>
    <property type="match status" value="1"/>
</dbReference>
<keyword evidence="12" id="KW-1185">Reference proteome</keyword>
<evidence type="ECO:0000256" key="1">
    <source>
        <dbReference type="ARBA" id="ARBA00004167"/>
    </source>
</evidence>
<keyword evidence="7" id="KW-0472">Membrane</keyword>
<evidence type="ECO:0000256" key="7">
    <source>
        <dbReference type="ARBA" id="ARBA00023136"/>
    </source>
</evidence>
<dbReference type="InterPro" id="IPR015919">
    <property type="entry name" value="Cadherin-like_sf"/>
</dbReference>
<dbReference type="InterPro" id="IPR002126">
    <property type="entry name" value="Cadherin-like_dom"/>
</dbReference>
<dbReference type="SUPFAM" id="SSF51126">
    <property type="entry name" value="Pectin lyase-like"/>
    <property type="match status" value="3"/>
</dbReference>
<keyword evidence="5" id="KW-0106">Calcium</keyword>
<gene>
    <name evidence="11" type="ORF">M3I01_007630</name>
</gene>
<evidence type="ECO:0000256" key="9">
    <source>
        <dbReference type="SAM" id="MobiDB-lite"/>
    </source>
</evidence>
<evidence type="ECO:0000256" key="6">
    <source>
        <dbReference type="ARBA" id="ARBA00022989"/>
    </source>
</evidence>
<dbReference type="PROSITE" id="PS50268">
    <property type="entry name" value="CADHERIN_2"/>
    <property type="match status" value="3"/>
</dbReference>
<dbReference type="CDD" id="cd11304">
    <property type="entry name" value="Cadherin_repeat"/>
    <property type="match status" value="3"/>
</dbReference>
<comment type="caution">
    <text evidence="11">The sequence shown here is derived from an EMBL/GenBank/DDBJ whole genome shotgun (WGS) entry which is preliminary data.</text>
</comment>
<dbReference type="SMART" id="SM00112">
    <property type="entry name" value="CA"/>
    <property type="match status" value="3"/>
</dbReference>
<evidence type="ECO:0000256" key="3">
    <source>
        <dbReference type="ARBA" id="ARBA00022729"/>
    </source>
</evidence>
<keyword evidence="3" id="KW-0732">Signal</keyword>
<keyword evidence="6" id="KW-1133">Transmembrane helix</keyword>
<comment type="subcellular location">
    <subcellularLocation>
        <location evidence="1">Membrane</location>
        <topology evidence="1">Single-pass membrane protein</topology>
    </subcellularLocation>
</comment>
<keyword evidence="4" id="KW-0677">Repeat</keyword>
<dbReference type="NCBIfam" id="TIGR02601">
    <property type="entry name" value="autotrns_rpt"/>
    <property type="match status" value="6"/>
</dbReference>
<dbReference type="InterPro" id="IPR020894">
    <property type="entry name" value="Cadherin_CS"/>
</dbReference>
<evidence type="ECO:0000256" key="2">
    <source>
        <dbReference type="ARBA" id="ARBA00022692"/>
    </source>
</evidence>
<proteinExistence type="predicted"/>
<feature type="domain" description="Cadherin" evidence="10">
    <location>
        <begin position="1244"/>
        <end position="1336"/>
    </location>
</feature>
<dbReference type="Proteomes" id="UP001139522">
    <property type="component" value="Unassembled WGS sequence"/>
</dbReference>
<dbReference type="InterPro" id="IPR011050">
    <property type="entry name" value="Pectin_lyase_fold/virulence"/>
</dbReference>
<reference evidence="11" key="1">
    <citation type="submission" date="2023-01" db="EMBL/GenBank/DDBJ databases">
        <title>Psychroserpens sp. MSW6 and Marinomonas sp. RSW2, isolated from seawater.</title>
        <authorList>
            <person name="Kristyanto S."/>
            <person name="Jung J."/>
            <person name="Kim J.M."/>
            <person name="Jeon C.O."/>
        </authorList>
    </citation>
    <scope>NUCLEOTIDE SEQUENCE</scope>
    <source>
        <strain evidence="11">RSW2</strain>
    </source>
</reference>
<evidence type="ECO:0000259" key="10">
    <source>
        <dbReference type="PROSITE" id="PS50268"/>
    </source>
</evidence>